<dbReference type="SUPFAM" id="SSF48208">
    <property type="entry name" value="Six-hairpin glycosidases"/>
    <property type="match status" value="1"/>
</dbReference>
<comment type="similarity">
    <text evidence="3">Belongs to the glycosyl hydrolase 76 family.</text>
</comment>
<dbReference type="Pfam" id="PF03663">
    <property type="entry name" value="Glyco_hydro_76"/>
    <property type="match status" value="1"/>
</dbReference>
<evidence type="ECO:0000256" key="9">
    <source>
        <dbReference type="ARBA" id="ARBA00023295"/>
    </source>
</evidence>
<keyword evidence="8" id="KW-0325">Glycoprotein</keyword>
<feature type="compositionally biased region" description="Polar residues" evidence="10">
    <location>
        <begin position="376"/>
        <end position="386"/>
    </location>
</feature>
<evidence type="ECO:0000313" key="13">
    <source>
        <dbReference type="Proteomes" id="UP000237438"/>
    </source>
</evidence>
<keyword evidence="13" id="KW-1185">Reference proteome</keyword>
<evidence type="ECO:0000256" key="1">
    <source>
        <dbReference type="ARBA" id="ARBA00001452"/>
    </source>
</evidence>
<reference evidence="12 13" key="1">
    <citation type="submission" date="2017-10" db="EMBL/GenBank/DDBJ databases">
        <title>Development of genomic resources for the powdery mildew, Erysiphe pulchra.</title>
        <authorList>
            <person name="Wadl P.A."/>
            <person name="Mack B.M."/>
            <person name="Moore G."/>
            <person name="Beltz S.B."/>
        </authorList>
    </citation>
    <scope>NUCLEOTIDE SEQUENCE [LARGE SCALE GENOMIC DNA]</scope>
    <source>
        <strain evidence="12">Cflorida</strain>
    </source>
</reference>
<evidence type="ECO:0000313" key="12">
    <source>
        <dbReference type="EMBL" id="POS83733.1"/>
    </source>
</evidence>
<dbReference type="Proteomes" id="UP000237438">
    <property type="component" value="Unassembled WGS sequence"/>
</dbReference>
<dbReference type="GO" id="GO:0009272">
    <property type="term" value="P:fungal-type cell wall biogenesis"/>
    <property type="evidence" value="ECO:0007669"/>
    <property type="project" value="TreeGrafter"/>
</dbReference>
<dbReference type="InterPro" id="IPR008928">
    <property type="entry name" value="6-hairpin_glycosidase_sf"/>
</dbReference>
<dbReference type="InterPro" id="IPR005198">
    <property type="entry name" value="Glyco_hydro_76"/>
</dbReference>
<feature type="compositionally biased region" description="Basic and acidic residues" evidence="10">
    <location>
        <begin position="407"/>
        <end position="427"/>
    </location>
</feature>
<dbReference type="PIRSF" id="PIRSF016302">
    <property type="entry name" value="Man_a_manosd"/>
    <property type="match status" value="1"/>
</dbReference>
<comment type="caution">
    <text evidence="12">The sequence shown here is derived from an EMBL/GenBank/DDBJ whole genome shotgun (WGS) entry which is preliminary data.</text>
</comment>
<feature type="non-terminal residue" evidence="12">
    <location>
        <position position="447"/>
    </location>
</feature>
<dbReference type="STRING" id="225359.A0A2S4PNX3"/>
<evidence type="ECO:0000256" key="5">
    <source>
        <dbReference type="ARBA" id="ARBA00022729"/>
    </source>
</evidence>
<comment type="subcellular location">
    <subcellularLocation>
        <location evidence="2">Endomembrane system</location>
    </subcellularLocation>
</comment>
<keyword evidence="5 11" id="KW-0732">Signal</keyword>
<evidence type="ECO:0000256" key="6">
    <source>
        <dbReference type="ARBA" id="ARBA00022801"/>
    </source>
</evidence>
<evidence type="ECO:0000256" key="7">
    <source>
        <dbReference type="ARBA" id="ARBA00023136"/>
    </source>
</evidence>
<dbReference type="PANTHER" id="PTHR12145">
    <property type="entry name" value="MANNAN ENDO-1,6-ALPHA-MANNOSIDASE DCW1"/>
    <property type="match status" value="1"/>
</dbReference>
<feature type="chain" id="PRO_5015471765" description="mannan endo-1,6-alpha-mannosidase" evidence="11">
    <location>
        <begin position="19"/>
        <end position="447"/>
    </location>
</feature>
<evidence type="ECO:0000256" key="8">
    <source>
        <dbReference type="ARBA" id="ARBA00023180"/>
    </source>
</evidence>
<evidence type="ECO:0000256" key="4">
    <source>
        <dbReference type="ARBA" id="ARBA00012350"/>
    </source>
</evidence>
<keyword evidence="7" id="KW-0472">Membrane</keyword>
<dbReference type="InterPro" id="IPR014480">
    <property type="entry name" value="Mannan-1_6-alpha_mannosidase"/>
</dbReference>
<protein>
    <recommendedName>
        <fullName evidence="4">mannan endo-1,6-alpha-mannosidase</fullName>
        <ecNumber evidence="4">3.2.1.101</ecNumber>
    </recommendedName>
</protein>
<gene>
    <name evidence="12" type="ORF">EPUL_005248</name>
</gene>
<organism evidence="12 13">
    <name type="scientific">Erysiphe pulchra</name>
    <dbReference type="NCBI Taxonomy" id="225359"/>
    <lineage>
        <taxon>Eukaryota</taxon>
        <taxon>Fungi</taxon>
        <taxon>Dikarya</taxon>
        <taxon>Ascomycota</taxon>
        <taxon>Pezizomycotina</taxon>
        <taxon>Leotiomycetes</taxon>
        <taxon>Erysiphales</taxon>
        <taxon>Erysiphaceae</taxon>
        <taxon>Erysiphe</taxon>
    </lineage>
</organism>
<evidence type="ECO:0000256" key="10">
    <source>
        <dbReference type="SAM" id="MobiDB-lite"/>
    </source>
</evidence>
<dbReference type="OrthoDB" id="4187847at2759"/>
<dbReference type="EMBL" id="PEDP01001394">
    <property type="protein sequence ID" value="POS83733.1"/>
    <property type="molecule type" value="Genomic_DNA"/>
</dbReference>
<proteinExistence type="inferred from homology"/>
<dbReference type="GO" id="GO:0008496">
    <property type="term" value="F:mannan endo-1,6-alpha-mannosidase activity"/>
    <property type="evidence" value="ECO:0007669"/>
    <property type="project" value="UniProtKB-EC"/>
</dbReference>
<comment type="catalytic activity">
    <reaction evidence="1">
        <text>Random hydrolysis of (1-&gt;6)-alpha-D-mannosidic linkages in unbranched (1-&gt;6)-mannans.</text>
        <dbReference type="EC" id="3.2.1.101"/>
    </reaction>
</comment>
<dbReference type="FunFam" id="1.50.10.20:FF:000006">
    <property type="entry name" value="Mannan endo-1,6-alpha-mannosidase"/>
    <property type="match status" value="1"/>
</dbReference>
<evidence type="ECO:0000256" key="3">
    <source>
        <dbReference type="ARBA" id="ARBA00009699"/>
    </source>
</evidence>
<dbReference type="EC" id="3.2.1.101" evidence="4"/>
<dbReference type="GO" id="GO:0012505">
    <property type="term" value="C:endomembrane system"/>
    <property type="evidence" value="ECO:0007669"/>
    <property type="project" value="UniProtKB-SubCell"/>
</dbReference>
<feature type="signal peptide" evidence="11">
    <location>
        <begin position="1"/>
        <end position="18"/>
    </location>
</feature>
<keyword evidence="6" id="KW-0378">Hydrolase</keyword>
<sequence length="447" mass="49396">MSICDILWLGLLVQSAAAISIDLSSKGNRTGGIPGILPPPYYWWVGGGLMMTMVDYWHYTGDTTYNNVIAQALSFQVGPNNDYMPPNQTKNEGNDDQGFWGMAAMLAAETNFQNPPEDEPQWLALAQAVFNTMTARWDKAHCGGGLRWQIFPFNKGYNYKNSIANGCLFNLGARLARYTGNNTYAEWAEKVWDWEVRIGYIDEYYNIYDGAPIEENCTVIDKLQWSYNAGIFLHGAAHLYNYTNGTEKWKSRVQGILDATHIFYVNDVLEEQACEQIERCNVDQLTFKAYFSSWLASTSLIAPFTSQKILPLLGSSAKAAAKVCDGGKSQTICSNKWSTDVPSNGTINVGFEMSALSTIQTSLLQVQGVTFEGPLTNETGGTSQGDPSAGIEQPVPTVIPYTPANSGDKDPDQTQQELRELRQRLDDAPQPVVISSSMPKASIMKDP</sequence>
<evidence type="ECO:0000256" key="2">
    <source>
        <dbReference type="ARBA" id="ARBA00004308"/>
    </source>
</evidence>
<dbReference type="GO" id="GO:0016052">
    <property type="term" value="P:carbohydrate catabolic process"/>
    <property type="evidence" value="ECO:0007669"/>
    <property type="project" value="InterPro"/>
</dbReference>
<name>A0A2S4PNX3_9PEZI</name>
<feature type="region of interest" description="Disordered" evidence="10">
    <location>
        <begin position="374"/>
        <end position="447"/>
    </location>
</feature>
<accession>A0A2S4PNX3</accession>
<dbReference type="Gene3D" id="1.50.10.20">
    <property type="match status" value="1"/>
</dbReference>
<dbReference type="PANTHER" id="PTHR12145:SF41">
    <property type="entry name" value="MANNAN ENDO-1,6-ALPHA-MANNOSIDASE"/>
    <property type="match status" value="1"/>
</dbReference>
<dbReference type="AlphaFoldDB" id="A0A2S4PNX3"/>
<evidence type="ECO:0000256" key="11">
    <source>
        <dbReference type="SAM" id="SignalP"/>
    </source>
</evidence>
<keyword evidence="9" id="KW-0326">Glycosidase</keyword>